<dbReference type="eggNOG" id="COG3483">
    <property type="taxonomic scope" value="Bacteria"/>
</dbReference>
<dbReference type="SUPFAM" id="SSF140959">
    <property type="entry name" value="Indolic compounds 2,3-dioxygenase-like"/>
    <property type="match status" value="1"/>
</dbReference>
<dbReference type="HAMAP" id="MF_01972">
    <property type="entry name" value="T23O"/>
    <property type="match status" value="1"/>
</dbReference>
<dbReference type="AlphaFoldDB" id="A0A1N6SIU1"/>
<feature type="binding site" evidence="9">
    <location>
        <position position="117"/>
    </location>
    <ligand>
        <name>substrate</name>
    </ligand>
</feature>
<comment type="similarity">
    <text evidence="9">Belongs to the tryptophan 2,3-dioxygenase family.</text>
</comment>
<evidence type="ECO:0000256" key="5">
    <source>
        <dbReference type="ARBA" id="ARBA00023002"/>
    </source>
</evidence>
<feature type="binding site" evidence="9">
    <location>
        <position position="121"/>
    </location>
    <ligand>
        <name>substrate</name>
    </ligand>
</feature>
<gene>
    <name evidence="9" type="primary">kynA</name>
    <name evidence="10" type="ORF">SAMN05421647_104290</name>
</gene>
<keyword evidence="2 9" id="KW-0349">Heme</keyword>
<reference evidence="10 11" key="1">
    <citation type="submission" date="2017-01" db="EMBL/GenBank/DDBJ databases">
        <authorList>
            <person name="Mah S.A."/>
            <person name="Swanson W.J."/>
            <person name="Moy G.W."/>
            <person name="Vacquier V.D."/>
        </authorList>
    </citation>
    <scope>NUCLEOTIDE SEQUENCE [LARGE SCALE GENOMIC DNA]</scope>
    <source>
        <strain evidence="10 11">DSM 7027</strain>
    </source>
</reference>
<dbReference type="PANTHER" id="PTHR10138">
    <property type="entry name" value="TRYPTOPHAN 2,3-DIOXYGENASE"/>
    <property type="match status" value="1"/>
</dbReference>
<keyword evidence="5 9" id="KW-0560">Oxidoreductase</keyword>
<protein>
    <recommendedName>
        <fullName evidence="9">Tryptophan 2,3-dioxygenase</fullName>
        <shortName evidence="9">TDO</shortName>
        <ecNumber evidence="9">1.13.11.11</ecNumber>
    </recommendedName>
    <alternativeName>
        <fullName evidence="9">Tryptamin 2,3-dioxygenase</fullName>
    </alternativeName>
    <alternativeName>
        <fullName evidence="9">Tryptophan oxygenase</fullName>
        <shortName evidence="9">TO</shortName>
        <shortName evidence="9">TRPO</shortName>
    </alternativeName>
    <alternativeName>
        <fullName evidence="9">Tryptophan pyrrolase</fullName>
    </alternativeName>
    <alternativeName>
        <fullName evidence="9">Tryptophanase</fullName>
    </alternativeName>
</protein>
<comment type="subunit">
    <text evidence="1 9">Homotetramer.</text>
</comment>
<name>A0A1N6SIU1_9GAMM</name>
<keyword evidence="4 9" id="KW-0223">Dioxygenase</keyword>
<dbReference type="InterPro" id="IPR017485">
    <property type="entry name" value="Trp_2-3-dOase_bac"/>
</dbReference>
<dbReference type="FunFam" id="1.20.58.480:FF:000001">
    <property type="entry name" value="Tryptophan 2,3-dioxygenase"/>
    <property type="match status" value="1"/>
</dbReference>
<dbReference type="Proteomes" id="UP000186895">
    <property type="component" value="Unassembled WGS sequence"/>
</dbReference>
<keyword evidence="11" id="KW-1185">Reference proteome</keyword>
<dbReference type="EMBL" id="FTMN01000004">
    <property type="protein sequence ID" value="SIQ40892.1"/>
    <property type="molecule type" value="Genomic_DNA"/>
</dbReference>
<dbReference type="GO" id="GO:0046872">
    <property type="term" value="F:metal ion binding"/>
    <property type="evidence" value="ECO:0007669"/>
    <property type="project" value="UniProtKB-KW"/>
</dbReference>
<organism evidence="10 11">
    <name type="scientific">Marinobacterium stanieri</name>
    <dbReference type="NCBI Taxonomy" id="49186"/>
    <lineage>
        <taxon>Bacteria</taxon>
        <taxon>Pseudomonadati</taxon>
        <taxon>Pseudomonadota</taxon>
        <taxon>Gammaproteobacteria</taxon>
        <taxon>Oceanospirillales</taxon>
        <taxon>Oceanospirillaceae</taxon>
        <taxon>Marinobacterium</taxon>
    </lineage>
</organism>
<evidence type="ECO:0000256" key="3">
    <source>
        <dbReference type="ARBA" id="ARBA00022723"/>
    </source>
</evidence>
<dbReference type="UniPathway" id="UPA00333">
    <property type="reaction ID" value="UER00453"/>
</dbReference>
<keyword evidence="3 9" id="KW-0479">Metal-binding</keyword>
<evidence type="ECO:0000256" key="4">
    <source>
        <dbReference type="ARBA" id="ARBA00022964"/>
    </source>
</evidence>
<evidence type="ECO:0000313" key="11">
    <source>
        <dbReference type="Proteomes" id="UP000186895"/>
    </source>
</evidence>
<evidence type="ECO:0000256" key="2">
    <source>
        <dbReference type="ARBA" id="ARBA00022617"/>
    </source>
</evidence>
<feature type="binding site" description="axial binding residue" evidence="9">
    <location>
        <position position="244"/>
    </location>
    <ligand>
        <name>heme</name>
        <dbReference type="ChEBI" id="CHEBI:30413"/>
    </ligand>
    <ligandPart>
        <name>Fe</name>
        <dbReference type="ChEBI" id="CHEBI:18248"/>
    </ligandPart>
</feature>
<dbReference type="Pfam" id="PF03301">
    <property type="entry name" value="Trp_dioxygenase"/>
    <property type="match status" value="2"/>
</dbReference>
<dbReference type="RefSeq" id="WP_076462860.1">
    <property type="nucleotide sequence ID" value="NZ_FTMN01000004.1"/>
</dbReference>
<evidence type="ECO:0000313" key="10">
    <source>
        <dbReference type="EMBL" id="SIQ40892.1"/>
    </source>
</evidence>
<feature type="binding site" evidence="9">
    <location>
        <position position="258"/>
    </location>
    <ligand>
        <name>substrate</name>
    </ligand>
</feature>
<comment type="catalytic activity">
    <reaction evidence="8 9">
        <text>L-tryptophan + O2 = N-formyl-L-kynurenine</text>
        <dbReference type="Rhea" id="RHEA:24536"/>
        <dbReference type="ChEBI" id="CHEBI:15379"/>
        <dbReference type="ChEBI" id="CHEBI:57912"/>
        <dbReference type="ChEBI" id="CHEBI:58629"/>
        <dbReference type="EC" id="1.13.11.11"/>
    </reaction>
</comment>
<comment type="cofactor">
    <cofactor evidence="9">
        <name>heme</name>
        <dbReference type="ChEBI" id="CHEBI:30413"/>
    </cofactor>
    <text evidence="9">Binds 1 heme group per subunit.</text>
</comment>
<keyword evidence="6 9" id="KW-0408">Iron</keyword>
<evidence type="ECO:0000256" key="1">
    <source>
        <dbReference type="ARBA" id="ARBA00011881"/>
    </source>
</evidence>
<dbReference type="NCBIfam" id="TIGR03036">
    <property type="entry name" value="trp_2_3_diox"/>
    <property type="match status" value="1"/>
</dbReference>
<dbReference type="InterPro" id="IPR037217">
    <property type="entry name" value="Trp/Indoleamine_2_3_dOase-like"/>
</dbReference>
<dbReference type="Gene3D" id="1.20.58.480">
    <property type="match status" value="1"/>
</dbReference>
<evidence type="ECO:0000256" key="8">
    <source>
        <dbReference type="ARBA" id="ARBA00050412"/>
    </source>
</evidence>
<dbReference type="EC" id="1.13.11.11" evidence="9"/>
<evidence type="ECO:0000256" key="9">
    <source>
        <dbReference type="HAMAP-Rule" id="MF_01972"/>
    </source>
</evidence>
<dbReference type="PANTHER" id="PTHR10138:SF0">
    <property type="entry name" value="TRYPTOPHAN 2,3-DIOXYGENASE"/>
    <property type="match status" value="1"/>
</dbReference>
<accession>A0A1N6SIU1</accession>
<feature type="binding site" evidence="9">
    <location>
        <begin position="55"/>
        <end position="59"/>
    </location>
    <ligand>
        <name>substrate</name>
    </ligand>
</feature>
<evidence type="ECO:0000256" key="7">
    <source>
        <dbReference type="ARBA" id="ARBA00023079"/>
    </source>
</evidence>
<dbReference type="InterPro" id="IPR004981">
    <property type="entry name" value="Trp_2_3_dOase"/>
</dbReference>
<dbReference type="GO" id="GO:0004833">
    <property type="term" value="F:L-tryptophan 2,3-dioxygenase activity"/>
    <property type="evidence" value="ECO:0007669"/>
    <property type="project" value="UniProtKB-UniRule"/>
</dbReference>
<dbReference type="GO" id="GO:0019442">
    <property type="term" value="P:L-tryptophan catabolic process to acetyl-CoA"/>
    <property type="evidence" value="ECO:0007669"/>
    <property type="project" value="TreeGrafter"/>
</dbReference>
<comment type="pathway">
    <text evidence="9">Amino-acid degradation; L-tryptophan degradation via kynurenine pathway; L-kynurenine from L-tryptophan: step 1/2.</text>
</comment>
<dbReference type="GO" id="GO:0020037">
    <property type="term" value="F:heme binding"/>
    <property type="evidence" value="ECO:0007669"/>
    <property type="project" value="UniProtKB-UniRule"/>
</dbReference>
<proteinExistence type="inferred from homology"/>
<sequence>MSSGCPFLEAEKKQVSLDDENIHWDQDMSYGQYLDLEALLKCQKPASKEHDEMLFIVIHQVSELWMKLCLHEAYGAARHIKDDNLRPAFKMLTRAARIQEQLVQAWDVLVTMTPADYSSFRDSLGQSSGFQSYQYRELEFLLGNKHAGMVEAHRAHTHHYEHLQSVLGAPSLYDLTLQLLSRRGFDIPSSHLERDWRQAYTASSQVEAVWSDIYHNTAEHWDLYELAEKLVDMEFNFQRWRFSHMKTVERIIGYRKGTGGTAGVKYLVKALDLQFFPELWSVRSSI</sequence>
<dbReference type="STRING" id="49186.SAMN05421647_104290"/>
<dbReference type="GO" id="GO:0019441">
    <property type="term" value="P:L-tryptophan catabolic process to kynurenine"/>
    <property type="evidence" value="ECO:0007669"/>
    <property type="project" value="UniProtKB-UniRule"/>
</dbReference>
<keyword evidence="7 9" id="KW-0823">Tryptophan catabolism</keyword>
<comment type="function">
    <text evidence="9">Heme-dependent dioxygenase that catalyzes the oxidative cleavage of the L-tryptophan (L-Trp) pyrrole ring and converts L-tryptophan to N-formyl-L-kynurenine. Catalyzes the oxidative cleavage of the indole moiety.</text>
</comment>
<evidence type="ECO:0000256" key="6">
    <source>
        <dbReference type="ARBA" id="ARBA00023004"/>
    </source>
</evidence>